<evidence type="ECO:0000256" key="2">
    <source>
        <dbReference type="SAM" id="SignalP"/>
    </source>
</evidence>
<dbReference type="AlphaFoldDB" id="A0A1D6LZZ7"/>
<sequence length="108" mass="11695">MAAPLIELLRALAPFLQAASAQFSLSLSTPWRSYPLLGVPLLVHLPCANHGAWRPGPKPRSPLWRAKLALLRATCSPWSFSPLPSPNPSQPSSSLPSSISRRYVCSVP</sequence>
<accession>A0A1D6LZZ7</accession>
<keyword evidence="2" id="KW-0732">Signal</keyword>
<dbReference type="InParanoid" id="A0A1D6LZZ7"/>
<dbReference type="EMBL" id="CM000782">
    <property type="protein sequence ID" value="AQK84638.1"/>
    <property type="molecule type" value="Genomic_DNA"/>
</dbReference>
<name>A0A1D6LZZ7_MAIZE</name>
<feature type="compositionally biased region" description="Low complexity" evidence="1">
    <location>
        <begin position="90"/>
        <end position="100"/>
    </location>
</feature>
<gene>
    <name evidence="3" type="ORF">ZEAMMB73_Zm00001d037705</name>
</gene>
<evidence type="ECO:0008006" key="4">
    <source>
        <dbReference type="Google" id="ProtNLM"/>
    </source>
</evidence>
<proteinExistence type="predicted"/>
<feature type="chain" id="PRO_5010806848" description="Secreted protein" evidence="2">
    <location>
        <begin position="22"/>
        <end position="108"/>
    </location>
</feature>
<evidence type="ECO:0000256" key="1">
    <source>
        <dbReference type="SAM" id="MobiDB-lite"/>
    </source>
</evidence>
<evidence type="ECO:0000313" key="3">
    <source>
        <dbReference type="EMBL" id="AQK84638.1"/>
    </source>
</evidence>
<organism evidence="3">
    <name type="scientific">Zea mays</name>
    <name type="common">Maize</name>
    <dbReference type="NCBI Taxonomy" id="4577"/>
    <lineage>
        <taxon>Eukaryota</taxon>
        <taxon>Viridiplantae</taxon>
        <taxon>Streptophyta</taxon>
        <taxon>Embryophyta</taxon>
        <taxon>Tracheophyta</taxon>
        <taxon>Spermatophyta</taxon>
        <taxon>Magnoliopsida</taxon>
        <taxon>Liliopsida</taxon>
        <taxon>Poales</taxon>
        <taxon>Poaceae</taxon>
        <taxon>PACMAD clade</taxon>
        <taxon>Panicoideae</taxon>
        <taxon>Andropogonodae</taxon>
        <taxon>Andropogoneae</taxon>
        <taxon>Tripsacinae</taxon>
        <taxon>Zea</taxon>
    </lineage>
</organism>
<dbReference type="PaxDb" id="4577-AC204944.3_FGP004"/>
<reference evidence="3" key="1">
    <citation type="submission" date="2015-12" db="EMBL/GenBank/DDBJ databases">
        <title>Update maize B73 reference genome by single molecule sequencing technologies.</title>
        <authorList>
            <consortium name="Maize Genome Sequencing Project"/>
            <person name="Ware D."/>
        </authorList>
    </citation>
    <scope>NUCLEOTIDE SEQUENCE</scope>
    <source>
        <tissue evidence="3">Seedling</tissue>
    </source>
</reference>
<protein>
    <recommendedName>
        <fullName evidence="4">Secreted protein</fullName>
    </recommendedName>
</protein>
<feature type="region of interest" description="Disordered" evidence="1">
    <location>
        <begin position="80"/>
        <end position="108"/>
    </location>
</feature>
<feature type="signal peptide" evidence="2">
    <location>
        <begin position="1"/>
        <end position="21"/>
    </location>
</feature>